<dbReference type="Proteomes" id="UP001431572">
    <property type="component" value="Chromosome 1"/>
</dbReference>
<dbReference type="InterPro" id="IPR027417">
    <property type="entry name" value="P-loop_NTPase"/>
</dbReference>
<evidence type="ECO:0000256" key="1">
    <source>
        <dbReference type="SAM" id="MobiDB-lite"/>
    </source>
</evidence>
<keyword evidence="3" id="KW-0547">Nucleotide-binding</keyword>
<proteinExistence type="predicted"/>
<feature type="region of interest" description="Disordered" evidence="1">
    <location>
        <begin position="169"/>
        <end position="207"/>
    </location>
</feature>
<gene>
    <name evidence="3" type="ORF">OZ401_001757</name>
</gene>
<evidence type="ECO:0000313" key="3">
    <source>
        <dbReference type="EMBL" id="WJW67964.1"/>
    </source>
</evidence>
<feature type="domain" description="AAA+ ATPase" evidence="2">
    <location>
        <begin position="26"/>
        <end position="163"/>
    </location>
</feature>
<dbReference type="EMBL" id="CP128399">
    <property type="protein sequence ID" value="WJW67964.1"/>
    <property type="molecule type" value="Genomic_DNA"/>
</dbReference>
<reference evidence="3" key="1">
    <citation type="journal article" date="2024" name="Nature">
        <title>Anoxygenic phototroph of the Chloroflexota uses a type I reaction centre.</title>
        <authorList>
            <person name="Tsuji J.M."/>
            <person name="Shaw N.A."/>
            <person name="Nagashima S."/>
            <person name="Venkiteswaran J.J."/>
            <person name="Schiff S.L."/>
            <person name="Watanabe T."/>
            <person name="Fukui M."/>
            <person name="Hanada S."/>
            <person name="Tank M."/>
            <person name="Neufeld J.D."/>
        </authorList>
    </citation>
    <scope>NUCLEOTIDE SEQUENCE</scope>
    <source>
        <strain evidence="3">L227-S17</strain>
    </source>
</reference>
<organism evidence="3 4">
    <name type="scientific">Candidatus Chlorohelix allophototropha</name>
    <dbReference type="NCBI Taxonomy" id="3003348"/>
    <lineage>
        <taxon>Bacteria</taxon>
        <taxon>Bacillati</taxon>
        <taxon>Chloroflexota</taxon>
        <taxon>Chloroflexia</taxon>
        <taxon>Candidatus Chloroheliales</taxon>
        <taxon>Candidatus Chloroheliaceae</taxon>
        <taxon>Candidatus Chlorohelix</taxon>
    </lineage>
</organism>
<dbReference type="InterPro" id="IPR003593">
    <property type="entry name" value="AAA+_ATPase"/>
</dbReference>
<name>A0ABY9B455_9CHLR</name>
<sequence length="207" mass="23941">MTFENFNRLRGVRENFEISVQYARDPNGWLLFFGNFGTGKTHLAAAIANYALRNLKMKVYFTAVPDLLDYLRASFDPNSTGGSYDDRFEEIKNVPLLILDDLGTENASPWAREKLYQLINHRYNLKLPTVFTTNVDMDMLDGRIRSRIGDAALCRLVLFNQADDYRQLPPEHRDWTRTNQGVESRGNKPQNNTRVGNNTPPTRRDHR</sequence>
<accession>A0ABY9B455</accession>
<dbReference type="Pfam" id="PF01695">
    <property type="entry name" value="IstB_IS21"/>
    <property type="match status" value="1"/>
</dbReference>
<evidence type="ECO:0000259" key="2">
    <source>
        <dbReference type="SMART" id="SM00382"/>
    </source>
</evidence>
<feature type="compositionally biased region" description="Polar residues" evidence="1">
    <location>
        <begin position="177"/>
        <end position="201"/>
    </location>
</feature>
<dbReference type="SMART" id="SM00382">
    <property type="entry name" value="AAA"/>
    <property type="match status" value="1"/>
</dbReference>
<keyword evidence="4" id="KW-1185">Reference proteome</keyword>
<keyword evidence="3" id="KW-0067">ATP-binding</keyword>
<dbReference type="Gene3D" id="3.40.50.300">
    <property type="entry name" value="P-loop containing nucleotide triphosphate hydrolases"/>
    <property type="match status" value="1"/>
</dbReference>
<dbReference type="PANTHER" id="PTHR30050:SF4">
    <property type="entry name" value="ATP-BINDING PROTEIN RV3427C IN INSERTION SEQUENCE-RELATED"/>
    <property type="match status" value="1"/>
</dbReference>
<protein>
    <submittedName>
        <fullName evidence="3">ATP-binding protein</fullName>
    </submittedName>
</protein>
<dbReference type="PANTHER" id="PTHR30050">
    <property type="entry name" value="CHROMOSOMAL REPLICATION INITIATOR PROTEIN DNAA"/>
    <property type="match status" value="1"/>
</dbReference>
<dbReference type="SUPFAM" id="SSF52540">
    <property type="entry name" value="P-loop containing nucleoside triphosphate hydrolases"/>
    <property type="match status" value="1"/>
</dbReference>
<dbReference type="CDD" id="cd00009">
    <property type="entry name" value="AAA"/>
    <property type="match status" value="1"/>
</dbReference>
<evidence type="ECO:0000313" key="4">
    <source>
        <dbReference type="Proteomes" id="UP001431572"/>
    </source>
</evidence>
<dbReference type="InterPro" id="IPR002611">
    <property type="entry name" value="IstB_ATP-bd"/>
</dbReference>
<dbReference type="GO" id="GO:0005524">
    <property type="term" value="F:ATP binding"/>
    <property type="evidence" value="ECO:0007669"/>
    <property type="project" value="UniProtKB-KW"/>
</dbReference>